<dbReference type="CDD" id="cd09859">
    <property type="entry name" value="PIN_53EXO"/>
    <property type="match status" value="1"/>
</dbReference>
<dbReference type="AlphaFoldDB" id="A0A1G2DW39"/>
<dbReference type="CDD" id="cd09898">
    <property type="entry name" value="H3TH_53EXO"/>
    <property type="match status" value="1"/>
</dbReference>
<accession>A0A1G2DW39</accession>
<evidence type="ECO:0000256" key="3">
    <source>
        <dbReference type="ARBA" id="ARBA00023125"/>
    </source>
</evidence>
<dbReference type="SMART" id="SM00475">
    <property type="entry name" value="53EXOc"/>
    <property type="match status" value="1"/>
</dbReference>
<dbReference type="SUPFAM" id="SSF88723">
    <property type="entry name" value="PIN domain-like"/>
    <property type="match status" value="1"/>
</dbReference>
<keyword evidence="2" id="KW-0378">Hydrolase</keyword>
<name>A0A1G2DW39_9BACT</name>
<dbReference type="GO" id="GO:0017108">
    <property type="term" value="F:5'-flap endonuclease activity"/>
    <property type="evidence" value="ECO:0007669"/>
    <property type="project" value="InterPro"/>
</dbReference>
<dbReference type="InterPro" id="IPR036279">
    <property type="entry name" value="5-3_exonuclease_C_sf"/>
</dbReference>
<dbReference type="FunFam" id="1.10.150.20:FF:000003">
    <property type="entry name" value="DNA polymerase I"/>
    <property type="match status" value="1"/>
</dbReference>
<dbReference type="STRING" id="1801660.A2Z78_00460"/>
<dbReference type="Proteomes" id="UP000176752">
    <property type="component" value="Unassembled WGS sequence"/>
</dbReference>
<dbReference type="EMBL" id="MHLV01000019">
    <property type="protein sequence ID" value="OGZ17612.1"/>
    <property type="molecule type" value="Genomic_DNA"/>
</dbReference>
<dbReference type="GO" id="GO:0033567">
    <property type="term" value="P:DNA replication, Okazaki fragment processing"/>
    <property type="evidence" value="ECO:0007669"/>
    <property type="project" value="InterPro"/>
</dbReference>
<evidence type="ECO:0000313" key="5">
    <source>
        <dbReference type="EMBL" id="OGZ17612.1"/>
    </source>
</evidence>
<gene>
    <name evidence="5" type="ORF">A2Z78_00460</name>
</gene>
<evidence type="ECO:0000313" key="6">
    <source>
        <dbReference type="Proteomes" id="UP000176752"/>
    </source>
</evidence>
<dbReference type="Gene3D" id="1.10.150.20">
    <property type="entry name" value="5' to 3' exonuclease, C-terminal subdomain"/>
    <property type="match status" value="1"/>
</dbReference>
<dbReference type="GO" id="GO:0008409">
    <property type="term" value="F:5'-3' exonuclease activity"/>
    <property type="evidence" value="ECO:0007669"/>
    <property type="project" value="InterPro"/>
</dbReference>
<reference evidence="5 6" key="1">
    <citation type="journal article" date="2016" name="Nat. Commun.">
        <title>Thousands of microbial genomes shed light on interconnected biogeochemical processes in an aquifer system.</title>
        <authorList>
            <person name="Anantharaman K."/>
            <person name="Brown C.T."/>
            <person name="Hug L.A."/>
            <person name="Sharon I."/>
            <person name="Castelle C.J."/>
            <person name="Probst A.J."/>
            <person name="Thomas B.C."/>
            <person name="Singh A."/>
            <person name="Wilkins M.J."/>
            <person name="Karaoz U."/>
            <person name="Brodie E.L."/>
            <person name="Williams K.H."/>
            <person name="Hubbard S.S."/>
            <person name="Banfield J.F."/>
        </authorList>
    </citation>
    <scope>NUCLEOTIDE SEQUENCE [LARGE SCALE GENOMIC DNA]</scope>
</reference>
<dbReference type="PANTHER" id="PTHR42646">
    <property type="entry name" value="FLAP ENDONUCLEASE XNI"/>
    <property type="match status" value="1"/>
</dbReference>
<dbReference type="SMART" id="SM00279">
    <property type="entry name" value="HhH2"/>
    <property type="match status" value="1"/>
</dbReference>
<dbReference type="InterPro" id="IPR020045">
    <property type="entry name" value="DNA_polI_H3TH"/>
</dbReference>
<protein>
    <recommendedName>
        <fullName evidence="4">5'-3' exonuclease domain-containing protein</fullName>
    </recommendedName>
</protein>
<organism evidence="5 6">
    <name type="scientific">Candidatus Nealsonbacteria bacterium RBG_13_36_15</name>
    <dbReference type="NCBI Taxonomy" id="1801660"/>
    <lineage>
        <taxon>Bacteria</taxon>
        <taxon>Candidatus Nealsoniibacteriota</taxon>
    </lineage>
</organism>
<evidence type="ECO:0000259" key="4">
    <source>
        <dbReference type="SMART" id="SM00475"/>
    </source>
</evidence>
<evidence type="ECO:0000256" key="2">
    <source>
        <dbReference type="ARBA" id="ARBA00022801"/>
    </source>
</evidence>
<dbReference type="Pfam" id="PF01367">
    <property type="entry name" value="5_3_exonuc"/>
    <property type="match status" value="1"/>
</dbReference>
<keyword evidence="1" id="KW-0540">Nuclease</keyword>
<dbReference type="InterPro" id="IPR008918">
    <property type="entry name" value="HhH2"/>
</dbReference>
<dbReference type="InterPro" id="IPR038969">
    <property type="entry name" value="FEN"/>
</dbReference>
<dbReference type="Pfam" id="PF02739">
    <property type="entry name" value="5_3_exonuc_N"/>
    <property type="match status" value="1"/>
</dbReference>
<keyword evidence="3" id="KW-0238">DNA-binding</keyword>
<dbReference type="InterPro" id="IPR020046">
    <property type="entry name" value="5-3_exonucl_a-hlix_arch_N"/>
</dbReference>
<dbReference type="InterPro" id="IPR002421">
    <property type="entry name" value="5-3_exonuclease"/>
</dbReference>
<comment type="caution">
    <text evidence="5">The sequence shown here is derived from an EMBL/GenBank/DDBJ whole genome shotgun (WGS) entry which is preliminary data.</text>
</comment>
<evidence type="ECO:0000256" key="1">
    <source>
        <dbReference type="ARBA" id="ARBA00022722"/>
    </source>
</evidence>
<proteinExistence type="predicted"/>
<dbReference type="InterPro" id="IPR029060">
    <property type="entry name" value="PIN-like_dom_sf"/>
</dbReference>
<feature type="domain" description="5'-3' exonuclease" evidence="4">
    <location>
        <begin position="5"/>
        <end position="276"/>
    </location>
</feature>
<dbReference type="Gene3D" id="3.40.50.1010">
    <property type="entry name" value="5'-nuclease"/>
    <property type="match status" value="1"/>
</dbReference>
<dbReference type="PANTHER" id="PTHR42646:SF2">
    <property type="entry name" value="5'-3' EXONUCLEASE FAMILY PROTEIN"/>
    <property type="match status" value="1"/>
</dbReference>
<sequence>MENQKKLFIVIDGNAILHRAYHALPPLTTKRGELVSAIYGFLLVLFKALKELQPDYVVATFDLPGPTFRHIQFKEYKATRVRAPEEFYSQIPKLKEILQSFNIPIFEKEGYEADDLIGTIANLVSEKKILPKIETIILSGDLDVFQLINTETKVHFLRKGIKDTVLCGQKEVEKRYQGLKPNQLTDYKALRGDSSDNIPGVPGIGEKTAISLIGEFGSLEHLYEELERGVERTKKIRNRIRETLLCSKEQAFLSKTLATIQKNVLIDFNLEKCQWGRYNKVKTAQLLNNLEFQSLIKKLP</sequence>
<dbReference type="SUPFAM" id="SSF47807">
    <property type="entry name" value="5' to 3' exonuclease, C-terminal subdomain"/>
    <property type="match status" value="1"/>
</dbReference>
<dbReference type="GO" id="GO:0003677">
    <property type="term" value="F:DNA binding"/>
    <property type="evidence" value="ECO:0007669"/>
    <property type="project" value="UniProtKB-KW"/>
</dbReference>